<evidence type="ECO:0000313" key="2">
    <source>
        <dbReference type="EMBL" id="KAJ9149138.1"/>
    </source>
</evidence>
<sequence length="153" mass="15380">GAAGGVKNLNRYSNISGGPGKKPLSPRLPPPDVAEAPGSEVYEADGTSARVPSGPVYEADSGQPRMVGTSPPYPVDAGEMEDPSSPVSAATAGRGHTRNASSGGSSRYGGAGGSQAGGELDGTGFSPVTELGDGAERIRNTNPYRTPGAYRDF</sequence>
<proteinExistence type="predicted"/>
<gene>
    <name evidence="2" type="ORF">NKR19_g5808</name>
</gene>
<protein>
    <submittedName>
        <fullName evidence="2">Uncharacterized protein</fullName>
    </submittedName>
</protein>
<accession>A0AA38RVB3</accession>
<dbReference type="Proteomes" id="UP001174691">
    <property type="component" value="Unassembled WGS sequence"/>
</dbReference>
<keyword evidence="3" id="KW-1185">Reference proteome</keyword>
<reference evidence="2" key="1">
    <citation type="submission" date="2022-07" db="EMBL/GenBank/DDBJ databases">
        <title>Fungi with potential for degradation of polypropylene.</title>
        <authorList>
            <person name="Gostincar C."/>
        </authorList>
    </citation>
    <scope>NUCLEOTIDE SEQUENCE</scope>
    <source>
        <strain evidence="2">EXF-13287</strain>
    </source>
</reference>
<dbReference type="AlphaFoldDB" id="A0AA38RVB3"/>
<feature type="non-terminal residue" evidence="2">
    <location>
        <position position="1"/>
    </location>
</feature>
<evidence type="ECO:0000313" key="3">
    <source>
        <dbReference type="Proteomes" id="UP001174691"/>
    </source>
</evidence>
<organism evidence="2 3">
    <name type="scientific">Coniochaeta hoffmannii</name>
    <dbReference type="NCBI Taxonomy" id="91930"/>
    <lineage>
        <taxon>Eukaryota</taxon>
        <taxon>Fungi</taxon>
        <taxon>Dikarya</taxon>
        <taxon>Ascomycota</taxon>
        <taxon>Pezizomycotina</taxon>
        <taxon>Sordariomycetes</taxon>
        <taxon>Sordariomycetidae</taxon>
        <taxon>Coniochaetales</taxon>
        <taxon>Coniochaetaceae</taxon>
        <taxon>Coniochaeta</taxon>
    </lineage>
</organism>
<dbReference type="EMBL" id="JANBVN010000083">
    <property type="protein sequence ID" value="KAJ9149138.1"/>
    <property type="molecule type" value="Genomic_DNA"/>
</dbReference>
<feature type="region of interest" description="Disordered" evidence="1">
    <location>
        <begin position="1"/>
        <end position="153"/>
    </location>
</feature>
<feature type="compositionally biased region" description="Gly residues" evidence="1">
    <location>
        <begin position="106"/>
        <end position="121"/>
    </location>
</feature>
<name>A0AA38RVB3_9PEZI</name>
<evidence type="ECO:0000256" key="1">
    <source>
        <dbReference type="SAM" id="MobiDB-lite"/>
    </source>
</evidence>
<comment type="caution">
    <text evidence="2">The sequence shown here is derived from an EMBL/GenBank/DDBJ whole genome shotgun (WGS) entry which is preliminary data.</text>
</comment>